<evidence type="ECO:0000313" key="3">
    <source>
        <dbReference type="EMBL" id="KAJ6989485.1"/>
    </source>
</evidence>
<dbReference type="AlphaFoldDB" id="A0AAD6QFL0"/>
<feature type="signal peptide" evidence="2">
    <location>
        <begin position="1"/>
        <end position="23"/>
    </location>
</feature>
<feature type="region of interest" description="Disordered" evidence="1">
    <location>
        <begin position="50"/>
        <end position="91"/>
    </location>
</feature>
<sequence>METRHKLKLSLLALLMLLPSTKSSTVPNSRMLYQIACTMCSTCCGSFPVTSPPPPPPPPPPSLATTFNCPPPPSPPASPGGGSYYSPPPPPPPPPFHLHLLFTATSTRRCHGRALITLHQITRTILHPHLLTRLSHTSLSTIIAPHLLIPRLLLSS</sequence>
<dbReference type="EMBL" id="JAQIZT010000008">
    <property type="protein sequence ID" value="KAJ6989485.1"/>
    <property type="molecule type" value="Genomic_DNA"/>
</dbReference>
<keyword evidence="2" id="KW-0732">Signal</keyword>
<proteinExistence type="predicted"/>
<organism evidence="3 4">
    <name type="scientific">Populus alba x Populus x berolinensis</name>
    <dbReference type="NCBI Taxonomy" id="444605"/>
    <lineage>
        <taxon>Eukaryota</taxon>
        <taxon>Viridiplantae</taxon>
        <taxon>Streptophyta</taxon>
        <taxon>Embryophyta</taxon>
        <taxon>Tracheophyta</taxon>
        <taxon>Spermatophyta</taxon>
        <taxon>Magnoliopsida</taxon>
        <taxon>eudicotyledons</taxon>
        <taxon>Gunneridae</taxon>
        <taxon>Pentapetalae</taxon>
        <taxon>rosids</taxon>
        <taxon>fabids</taxon>
        <taxon>Malpighiales</taxon>
        <taxon>Salicaceae</taxon>
        <taxon>Saliceae</taxon>
        <taxon>Populus</taxon>
    </lineage>
</organism>
<evidence type="ECO:0000313" key="4">
    <source>
        <dbReference type="Proteomes" id="UP001164929"/>
    </source>
</evidence>
<feature type="compositionally biased region" description="Pro residues" evidence="1">
    <location>
        <begin position="69"/>
        <end position="78"/>
    </location>
</feature>
<reference evidence="3" key="1">
    <citation type="journal article" date="2023" name="Mol. Ecol. Resour.">
        <title>Chromosome-level genome assembly of a triploid poplar Populus alba 'Berolinensis'.</title>
        <authorList>
            <person name="Chen S."/>
            <person name="Yu Y."/>
            <person name="Wang X."/>
            <person name="Wang S."/>
            <person name="Zhang T."/>
            <person name="Zhou Y."/>
            <person name="He R."/>
            <person name="Meng N."/>
            <person name="Wang Y."/>
            <person name="Liu W."/>
            <person name="Liu Z."/>
            <person name="Liu J."/>
            <person name="Guo Q."/>
            <person name="Huang H."/>
            <person name="Sederoff R.R."/>
            <person name="Wang G."/>
            <person name="Qu G."/>
            <person name="Chen S."/>
        </authorList>
    </citation>
    <scope>NUCLEOTIDE SEQUENCE</scope>
    <source>
        <strain evidence="3">SC-2020</strain>
    </source>
</reference>
<dbReference type="Proteomes" id="UP001164929">
    <property type="component" value="Chromosome 8"/>
</dbReference>
<feature type="chain" id="PRO_5042137021" evidence="2">
    <location>
        <begin position="24"/>
        <end position="156"/>
    </location>
</feature>
<keyword evidence="4" id="KW-1185">Reference proteome</keyword>
<evidence type="ECO:0000256" key="1">
    <source>
        <dbReference type="SAM" id="MobiDB-lite"/>
    </source>
</evidence>
<evidence type="ECO:0000256" key="2">
    <source>
        <dbReference type="SAM" id="SignalP"/>
    </source>
</evidence>
<comment type="caution">
    <text evidence="3">The sequence shown here is derived from an EMBL/GenBank/DDBJ whole genome shotgun (WGS) entry which is preliminary data.</text>
</comment>
<protein>
    <submittedName>
        <fullName evidence="3">Uncharacterized protein</fullName>
    </submittedName>
</protein>
<accession>A0AAD6QFL0</accession>
<name>A0AAD6QFL0_9ROSI</name>
<feature type="compositionally biased region" description="Pro residues" evidence="1">
    <location>
        <begin position="50"/>
        <end position="62"/>
    </location>
</feature>
<gene>
    <name evidence="3" type="ORF">NC653_022148</name>
</gene>